<accession>A0A232EDR6</accession>
<comment type="caution">
    <text evidence="1">The sequence shown here is derived from an EMBL/GenBank/DDBJ whole genome shotgun (WGS) entry which is preliminary data.</text>
</comment>
<evidence type="ECO:0000313" key="1">
    <source>
        <dbReference type="EMBL" id="OXU16483.1"/>
    </source>
</evidence>
<gene>
    <name evidence="1" type="ORF">TSAR_011679</name>
</gene>
<proteinExistence type="predicted"/>
<organism evidence="1 2">
    <name type="scientific">Trichomalopsis sarcophagae</name>
    <dbReference type="NCBI Taxonomy" id="543379"/>
    <lineage>
        <taxon>Eukaryota</taxon>
        <taxon>Metazoa</taxon>
        <taxon>Ecdysozoa</taxon>
        <taxon>Arthropoda</taxon>
        <taxon>Hexapoda</taxon>
        <taxon>Insecta</taxon>
        <taxon>Pterygota</taxon>
        <taxon>Neoptera</taxon>
        <taxon>Endopterygota</taxon>
        <taxon>Hymenoptera</taxon>
        <taxon>Apocrita</taxon>
        <taxon>Proctotrupomorpha</taxon>
        <taxon>Chalcidoidea</taxon>
        <taxon>Pteromalidae</taxon>
        <taxon>Pteromalinae</taxon>
        <taxon>Trichomalopsis</taxon>
    </lineage>
</organism>
<dbReference type="AlphaFoldDB" id="A0A232EDR6"/>
<keyword evidence="2" id="KW-1185">Reference proteome</keyword>
<reference evidence="1 2" key="1">
    <citation type="journal article" date="2017" name="Curr. Biol.">
        <title>The Evolution of Venom by Co-option of Single-Copy Genes.</title>
        <authorList>
            <person name="Martinson E.O."/>
            <person name="Mrinalini"/>
            <person name="Kelkar Y.D."/>
            <person name="Chang C.H."/>
            <person name="Werren J.H."/>
        </authorList>
    </citation>
    <scope>NUCLEOTIDE SEQUENCE [LARGE SCALE GENOMIC DNA]</scope>
    <source>
        <strain evidence="1 2">Alberta</strain>
        <tissue evidence="1">Whole body</tissue>
    </source>
</reference>
<protein>
    <submittedName>
        <fullName evidence="1">Uncharacterized protein</fullName>
    </submittedName>
</protein>
<dbReference type="Proteomes" id="UP000215335">
    <property type="component" value="Unassembled WGS sequence"/>
</dbReference>
<sequence>MPTEVVIGTKFMKDSNSTFVTNVIQYDLWKKYKSSNGKFLIPIFVYHDELGNALGSHAGTNKMIENILTIMLYFNH</sequence>
<dbReference type="EMBL" id="NNAY01006023">
    <property type="protein sequence ID" value="OXU16483.1"/>
    <property type="molecule type" value="Genomic_DNA"/>
</dbReference>
<evidence type="ECO:0000313" key="2">
    <source>
        <dbReference type="Proteomes" id="UP000215335"/>
    </source>
</evidence>
<name>A0A232EDR6_9HYME</name>